<evidence type="ECO:0000256" key="2">
    <source>
        <dbReference type="ARBA" id="ARBA00022741"/>
    </source>
</evidence>
<accession>F9UFL1</accession>
<dbReference type="InterPro" id="IPR027417">
    <property type="entry name" value="P-loop_NTPase"/>
</dbReference>
<keyword evidence="1" id="KW-0813">Transport</keyword>
<dbReference type="GO" id="GO:0016887">
    <property type="term" value="F:ATP hydrolysis activity"/>
    <property type="evidence" value="ECO:0007669"/>
    <property type="project" value="InterPro"/>
</dbReference>
<dbReference type="AlphaFoldDB" id="F9UFL1"/>
<dbReference type="SMART" id="SM00382">
    <property type="entry name" value="AAA"/>
    <property type="match status" value="1"/>
</dbReference>
<dbReference type="Proteomes" id="UP000005459">
    <property type="component" value="Unassembled WGS sequence"/>
</dbReference>
<gene>
    <name evidence="5" type="ORF">ThimaDRAFT_3714</name>
</gene>
<dbReference type="PROSITE" id="PS50893">
    <property type="entry name" value="ABC_TRANSPORTER_2"/>
    <property type="match status" value="1"/>
</dbReference>
<dbReference type="FunFam" id="3.40.50.300:FF:000425">
    <property type="entry name" value="Probable ABC transporter, ATP-binding subunit"/>
    <property type="match status" value="1"/>
</dbReference>
<keyword evidence="6" id="KW-1185">Reference proteome</keyword>
<proteinExistence type="predicted"/>
<dbReference type="STRING" id="768671.ThimaDRAFT_3714"/>
<dbReference type="GO" id="GO:0015697">
    <property type="term" value="P:quaternary ammonium group transport"/>
    <property type="evidence" value="ECO:0007669"/>
    <property type="project" value="UniProtKB-ARBA"/>
</dbReference>
<dbReference type="Pfam" id="PF00005">
    <property type="entry name" value="ABC_tran"/>
    <property type="match status" value="1"/>
</dbReference>
<keyword evidence="3" id="KW-0067">ATP-binding</keyword>
<dbReference type="EMBL" id="AFWV01000013">
    <property type="protein sequence ID" value="EGV16885.1"/>
    <property type="molecule type" value="Genomic_DNA"/>
</dbReference>
<dbReference type="GO" id="GO:0005524">
    <property type="term" value="F:ATP binding"/>
    <property type="evidence" value="ECO:0007669"/>
    <property type="project" value="UniProtKB-KW"/>
</dbReference>
<evidence type="ECO:0000259" key="4">
    <source>
        <dbReference type="PROSITE" id="PS50893"/>
    </source>
</evidence>
<dbReference type="Gene3D" id="3.40.50.300">
    <property type="entry name" value="P-loop containing nucleotide triphosphate hydrolases"/>
    <property type="match status" value="1"/>
</dbReference>
<dbReference type="EC" id="3.6.3.30" evidence="5"/>
<organism evidence="5 6">
    <name type="scientific">Thiocapsa marina 5811</name>
    <dbReference type="NCBI Taxonomy" id="768671"/>
    <lineage>
        <taxon>Bacteria</taxon>
        <taxon>Pseudomonadati</taxon>
        <taxon>Pseudomonadota</taxon>
        <taxon>Gammaproteobacteria</taxon>
        <taxon>Chromatiales</taxon>
        <taxon>Chromatiaceae</taxon>
        <taxon>Thiocapsa</taxon>
    </lineage>
</organism>
<dbReference type="SUPFAM" id="SSF52540">
    <property type="entry name" value="P-loop containing nucleoside triphosphate hydrolases"/>
    <property type="match status" value="1"/>
</dbReference>
<dbReference type="OrthoDB" id="9802264at2"/>
<dbReference type="PANTHER" id="PTHR42781:SF4">
    <property type="entry name" value="SPERMIDINE_PUTRESCINE IMPORT ATP-BINDING PROTEIN POTA"/>
    <property type="match status" value="1"/>
</dbReference>
<evidence type="ECO:0000313" key="5">
    <source>
        <dbReference type="EMBL" id="EGV16885.1"/>
    </source>
</evidence>
<evidence type="ECO:0000313" key="6">
    <source>
        <dbReference type="Proteomes" id="UP000005459"/>
    </source>
</evidence>
<protein>
    <submittedName>
        <fullName evidence="5">Fe(3+)-transporting ATPase</fullName>
        <ecNumber evidence="5">3.6.3.30</ecNumber>
    </submittedName>
</protein>
<dbReference type="InterPro" id="IPR003439">
    <property type="entry name" value="ABC_transporter-like_ATP-bd"/>
</dbReference>
<evidence type="ECO:0000256" key="3">
    <source>
        <dbReference type="ARBA" id="ARBA00022840"/>
    </source>
</evidence>
<feature type="domain" description="ABC transporter" evidence="4">
    <location>
        <begin position="2"/>
        <end position="235"/>
    </location>
</feature>
<dbReference type="eggNOG" id="COG1125">
    <property type="taxonomic scope" value="Bacteria"/>
</dbReference>
<keyword evidence="2" id="KW-0547">Nucleotide-binding</keyword>
<reference evidence="5 6" key="1">
    <citation type="submission" date="2011-06" db="EMBL/GenBank/DDBJ databases">
        <title>The draft genome of Thiocapsa marina 5811.</title>
        <authorList>
            <consortium name="US DOE Joint Genome Institute (JGI-PGF)"/>
            <person name="Lucas S."/>
            <person name="Han J."/>
            <person name="Cheng J.-F."/>
            <person name="Goodwin L."/>
            <person name="Pitluck S."/>
            <person name="Peters L."/>
            <person name="Land M.L."/>
            <person name="Hauser L."/>
            <person name="Vogl K."/>
            <person name="Liu Z."/>
            <person name="Imhoff J."/>
            <person name="Thiel V."/>
            <person name="Frigaard N.-U."/>
            <person name="Bryant D."/>
            <person name="Woyke T.J."/>
        </authorList>
    </citation>
    <scope>NUCLEOTIDE SEQUENCE [LARGE SCALE GENOMIC DNA]</scope>
    <source>
        <strain evidence="5 6">5811</strain>
    </source>
</reference>
<dbReference type="PANTHER" id="PTHR42781">
    <property type="entry name" value="SPERMIDINE/PUTRESCINE IMPORT ATP-BINDING PROTEIN POTA"/>
    <property type="match status" value="1"/>
</dbReference>
<dbReference type="InterPro" id="IPR003593">
    <property type="entry name" value="AAA+_ATPase"/>
</dbReference>
<dbReference type="InterPro" id="IPR050093">
    <property type="entry name" value="ABC_SmlMolc_Importer"/>
</dbReference>
<name>F9UFL1_9GAMM</name>
<evidence type="ECO:0000256" key="1">
    <source>
        <dbReference type="ARBA" id="ARBA00022448"/>
    </source>
</evidence>
<keyword evidence="5" id="KW-0378">Hydrolase</keyword>
<sequence>MLRFEGIFKDYGGTPALVGVDLDVPEAQTTVLIGPSGCGKSTLLRLAAGLIRPDRGQVWFEGARLETASLRPARLRMGYMIQDGGLFPHLSVRDNVTLMARRLDWPRQRREQRLAELADLVQLPPAMLARYPIELSGGQRQRVALMRALMLDPDLLLLDEPLGALDPMIRFELQRELKGIFARLGKTVLMVTHDLAEAVFFGHRIVLLRAGHIVQQAEPRVLLDSPAEPFVAQFVAAQREPQRVLLGAGG</sequence>